<comment type="function">
    <text evidence="4">Required for high-level post-exponential phase expression of a series of secreted proteins.</text>
</comment>
<feature type="modified residue" description="4-aspartylphosphate" evidence="5">
    <location>
        <position position="59"/>
    </location>
</feature>
<feature type="domain" description="HTH LytTR-type" evidence="7">
    <location>
        <begin position="142"/>
        <end position="243"/>
    </location>
</feature>
<dbReference type="SMART" id="SM00850">
    <property type="entry name" value="LytTR"/>
    <property type="match status" value="1"/>
</dbReference>
<dbReference type="PANTHER" id="PTHR37299:SF3">
    <property type="entry name" value="STAGE 0 SPORULATION PROTEIN A HOMOLOG"/>
    <property type="match status" value="1"/>
</dbReference>
<dbReference type="RefSeq" id="WP_115130572.1">
    <property type="nucleotide sequence ID" value="NZ_CP022601.1"/>
</dbReference>
<evidence type="ECO:0000256" key="3">
    <source>
        <dbReference type="ARBA" id="ARBA00023159"/>
    </source>
</evidence>
<dbReference type="Pfam" id="PF00072">
    <property type="entry name" value="Response_reg"/>
    <property type="match status" value="1"/>
</dbReference>
<dbReference type="InterPro" id="IPR007492">
    <property type="entry name" value="LytTR_DNA-bd_dom"/>
</dbReference>
<dbReference type="GO" id="GO:0003677">
    <property type="term" value="F:DNA binding"/>
    <property type="evidence" value="ECO:0007669"/>
    <property type="project" value="InterPro"/>
</dbReference>
<evidence type="ECO:0000256" key="1">
    <source>
        <dbReference type="ARBA" id="ARBA00022490"/>
    </source>
</evidence>
<dbReference type="Gene3D" id="2.40.50.1020">
    <property type="entry name" value="LytTr DNA-binding domain"/>
    <property type="match status" value="1"/>
</dbReference>
<keyword evidence="3" id="KW-0010">Activator</keyword>
<evidence type="ECO:0000259" key="6">
    <source>
        <dbReference type="PROSITE" id="PS50110"/>
    </source>
</evidence>
<dbReference type="SUPFAM" id="SSF52172">
    <property type="entry name" value="CheY-like"/>
    <property type="match status" value="1"/>
</dbReference>
<dbReference type="Pfam" id="PF04397">
    <property type="entry name" value="LytTR"/>
    <property type="match status" value="1"/>
</dbReference>
<evidence type="ECO:0000259" key="7">
    <source>
        <dbReference type="PROSITE" id="PS50930"/>
    </source>
</evidence>
<accession>A0A345VLB5</accession>
<keyword evidence="5" id="KW-0597">Phosphoprotein</keyword>
<name>A0A345VLB5_9STRE</name>
<protein>
    <submittedName>
        <fullName evidence="8">AgrA</fullName>
    </submittedName>
</protein>
<feature type="domain" description="Response regulatory" evidence="6">
    <location>
        <begin position="2"/>
        <end position="126"/>
    </location>
</feature>
<evidence type="ECO:0000256" key="5">
    <source>
        <dbReference type="PROSITE-ProRule" id="PRU00169"/>
    </source>
</evidence>
<dbReference type="PANTHER" id="PTHR37299">
    <property type="entry name" value="TRANSCRIPTIONAL REGULATOR-RELATED"/>
    <property type="match status" value="1"/>
</dbReference>
<reference evidence="8 9" key="1">
    <citation type="submission" date="2017-07" db="EMBL/GenBank/DDBJ databases">
        <title>Streptococcus pluranimalium as cause of bovine abortion.</title>
        <authorList>
            <person name="Rodriguez Campos S."/>
            <person name="Gobeli Brawand S."/>
            <person name="Brodard I."/>
            <person name="Rychener L."/>
            <person name="Perreten V."/>
        </authorList>
    </citation>
    <scope>NUCLEOTIDE SEQUENCE [LARGE SCALE GENOMIC DNA]</scope>
    <source>
        <strain evidence="8 9">14A0014</strain>
    </source>
</reference>
<gene>
    <name evidence="8" type="primary">agrA_1</name>
    <name evidence="8" type="ORF">Sp14A_16070</name>
</gene>
<dbReference type="InterPro" id="IPR001789">
    <property type="entry name" value="Sig_transdc_resp-reg_receiver"/>
</dbReference>
<dbReference type="GO" id="GO:0000156">
    <property type="term" value="F:phosphorelay response regulator activity"/>
    <property type="evidence" value="ECO:0007669"/>
    <property type="project" value="InterPro"/>
</dbReference>
<organism evidence="8 9">
    <name type="scientific">Streptococcus pluranimalium</name>
    <dbReference type="NCBI Taxonomy" id="82348"/>
    <lineage>
        <taxon>Bacteria</taxon>
        <taxon>Bacillati</taxon>
        <taxon>Bacillota</taxon>
        <taxon>Bacilli</taxon>
        <taxon>Lactobacillales</taxon>
        <taxon>Streptococcaceae</taxon>
        <taxon>Streptococcus</taxon>
    </lineage>
</organism>
<evidence type="ECO:0000256" key="4">
    <source>
        <dbReference type="ARBA" id="ARBA00037164"/>
    </source>
</evidence>
<dbReference type="InterPro" id="IPR011006">
    <property type="entry name" value="CheY-like_superfamily"/>
</dbReference>
<evidence type="ECO:0000256" key="2">
    <source>
        <dbReference type="ARBA" id="ARBA00023012"/>
    </source>
</evidence>
<keyword evidence="1" id="KW-0963">Cytoplasm</keyword>
<dbReference type="Proteomes" id="UP000255411">
    <property type="component" value="Chromosome"/>
</dbReference>
<keyword evidence="2" id="KW-0902">Two-component regulatory system</keyword>
<dbReference type="InterPro" id="IPR046947">
    <property type="entry name" value="LytR-like"/>
</dbReference>
<dbReference type="Gene3D" id="3.40.50.2300">
    <property type="match status" value="1"/>
</dbReference>
<dbReference type="PROSITE" id="PS50930">
    <property type="entry name" value="HTH_LYTTR"/>
    <property type="match status" value="1"/>
</dbReference>
<dbReference type="SMART" id="SM00448">
    <property type="entry name" value="REC"/>
    <property type="match status" value="1"/>
</dbReference>
<proteinExistence type="predicted"/>
<dbReference type="EMBL" id="CP022601">
    <property type="protein sequence ID" value="AXJ13517.1"/>
    <property type="molecule type" value="Genomic_DNA"/>
</dbReference>
<evidence type="ECO:0000313" key="8">
    <source>
        <dbReference type="EMBL" id="AXJ13517.1"/>
    </source>
</evidence>
<dbReference type="CDD" id="cd17533">
    <property type="entry name" value="REC_LytTR_AgrA-like"/>
    <property type="match status" value="1"/>
</dbReference>
<evidence type="ECO:0000313" key="9">
    <source>
        <dbReference type="Proteomes" id="UP000255411"/>
    </source>
</evidence>
<dbReference type="PROSITE" id="PS50110">
    <property type="entry name" value="RESPONSE_REGULATORY"/>
    <property type="match status" value="1"/>
</dbReference>
<sequence length="245" mass="28891">MNIFVLEDDFAQQTRIEKIIQKITTKHKIPLRRFEVYGKPDQLLAASEDKGAIQLFFLDIEIKNEEMKGLEVAKKITTKDSRAHVVFVTTHSEFMPLSFRYQIKALDYIDKGLDTLDFEQRIEDSILYTQTRDSKTVAEDFFYFESRYNQIQYPFNDLLYIEASPRPHRVILHTTNDRMEFTASLSDVMKKDKRLLQCHRSYLVNPSNVIRVDRHERIAYLKDGSTCLVARHKLNLLLKSIKDLH</sequence>
<dbReference type="AlphaFoldDB" id="A0A345VLB5"/>